<reference evidence="5" key="1">
    <citation type="submission" date="2025-08" db="UniProtKB">
        <authorList>
            <consortium name="RefSeq"/>
        </authorList>
    </citation>
    <scope>IDENTIFICATION</scope>
</reference>
<keyword evidence="2" id="KW-0812">Transmembrane</keyword>
<feature type="chain" id="PRO_5045192383" evidence="3">
    <location>
        <begin position="19"/>
        <end position="296"/>
    </location>
</feature>
<gene>
    <name evidence="5" type="primary">LOC110087478</name>
</gene>
<dbReference type="InParanoid" id="A0A6J0UVW1"/>
<keyword evidence="3" id="KW-0732">Signal</keyword>
<sequence>MMLLACLWSMSIIAACSGVASPFWLPVNTDKAERSRAEPPDSNRHSSLEAGNEVGASPKHHLNRGEAEENANGVRQALKRQQYPEEAEDEVHYGHHHVEVIPEHRQASLRTSPQACDCPDALDKGTLIAIVAALAFLGFFSSSILLVVAICILRRAKKQRKKEKEEKLHSPHRRRHPPVPPPRPEHTVKGQGYEQLHPASRHAPQGVYLHASDLHPGPRIQHEKRYQNVSGSFHGPKSTPENEYIAPCWESTFSTPALESKYANVEELDHKSPDEGSPGAVESPKRREAHLYEEVE</sequence>
<evidence type="ECO:0000313" key="5">
    <source>
        <dbReference type="RefSeq" id="XP_020664842.2"/>
    </source>
</evidence>
<evidence type="ECO:0000313" key="4">
    <source>
        <dbReference type="Proteomes" id="UP001652642"/>
    </source>
</evidence>
<dbReference type="Proteomes" id="UP001652642">
    <property type="component" value="Chromosome Z"/>
</dbReference>
<dbReference type="OrthoDB" id="9047411at2759"/>
<feature type="region of interest" description="Disordered" evidence="1">
    <location>
        <begin position="33"/>
        <end position="73"/>
    </location>
</feature>
<dbReference type="RefSeq" id="XP_020664842.2">
    <property type="nucleotide sequence ID" value="XM_020809183.2"/>
</dbReference>
<feature type="signal peptide" evidence="3">
    <location>
        <begin position="1"/>
        <end position="18"/>
    </location>
</feature>
<dbReference type="AlphaFoldDB" id="A0A6J0UVW1"/>
<accession>A0A6J0UVW1</accession>
<organism evidence="4 5">
    <name type="scientific">Pogona vitticeps</name>
    <name type="common">central bearded dragon</name>
    <dbReference type="NCBI Taxonomy" id="103695"/>
    <lineage>
        <taxon>Eukaryota</taxon>
        <taxon>Metazoa</taxon>
        <taxon>Chordata</taxon>
        <taxon>Craniata</taxon>
        <taxon>Vertebrata</taxon>
        <taxon>Euteleostomi</taxon>
        <taxon>Lepidosauria</taxon>
        <taxon>Squamata</taxon>
        <taxon>Bifurcata</taxon>
        <taxon>Unidentata</taxon>
        <taxon>Episquamata</taxon>
        <taxon>Toxicofera</taxon>
        <taxon>Iguania</taxon>
        <taxon>Acrodonta</taxon>
        <taxon>Agamidae</taxon>
        <taxon>Amphibolurinae</taxon>
        <taxon>Pogona</taxon>
    </lineage>
</organism>
<feature type="compositionally biased region" description="Basic and acidic residues" evidence="1">
    <location>
        <begin position="283"/>
        <end position="296"/>
    </location>
</feature>
<feature type="region of interest" description="Disordered" evidence="1">
    <location>
        <begin position="264"/>
        <end position="296"/>
    </location>
</feature>
<name>A0A6J0UVW1_9SAUR</name>
<keyword evidence="4" id="KW-1185">Reference proteome</keyword>
<dbReference type="KEGG" id="pvt:110087478"/>
<dbReference type="GeneID" id="110087478"/>
<feature type="transmembrane region" description="Helical" evidence="2">
    <location>
        <begin position="127"/>
        <end position="153"/>
    </location>
</feature>
<proteinExistence type="predicted"/>
<evidence type="ECO:0000256" key="1">
    <source>
        <dbReference type="SAM" id="MobiDB-lite"/>
    </source>
</evidence>
<evidence type="ECO:0000256" key="2">
    <source>
        <dbReference type="SAM" id="Phobius"/>
    </source>
</evidence>
<feature type="compositionally biased region" description="Basic and acidic residues" evidence="1">
    <location>
        <begin position="33"/>
        <end position="47"/>
    </location>
</feature>
<keyword evidence="2" id="KW-0472">Membrane</keyword>
<feature type="region of interest" description="Disordered" evidence="1">
    <location>
        <begin position="160"/>
        <end position="190"/>
    </location>
</feature>
<keyword evidence="2" id="KW-1133">Transmembrane helix</keyword>
<protein>
    <submittedName>
        <fullName evidence="5">Uncharacterized protein</fullName>
    </submittedName>
</protein>
<evidence type="ECO:0000256" key="3">
    <source>
        <dbReference type="SAM" id="SignalP"/>
    </source>
</evidence>